<dbReference type="InterPro" id="IPR004113">
    <property type="entry name" value="FAD-bd_oxidored_4_C"/>
</dbReference>
<dbReference type="SUPFAM" id="SSF55103">
    <property type="entry name" value="FAD-linked oxidases, C-terminal domain"/>
    <property type="match status" value="1"/>
</dbReference>
<protein>
    <recommendedName>
        <fullName evidence="3">FAD-binding oxidoreductase/transferase type 4 C-terminal domain-containing protein</fullName>
    </recommendedName>
</protein>
<sequence length="90" mass="9816">MAFRVVAFSHVGDGNLHYQPVETGSDRERRIHCHAAASQSDRPDIVHQLGGSISAEHGIGQLKRAGNPALQECGRNGLMRAVKQAFDRRA</sequence>
<evidence type="ECO:0000313" key="4">
    <source>
        <dbReference type="EMBL" id="MBK7422533.1"/>
    </source>
</evidence>
<evidence type="ECO:0000256" key="1">
    <source>
        <dbReference type="ARBA" id="ARBA00022630"/>
    </source>
</evidence>
<evidence type="ECO:0000256" key="2">
    <source>
        <dbReference type="ARBA" id="ARBA00022827"/>
    </source>
</evidence>
<name>A0A9D7FB26_9RHOO</name>
<dbReference type="GO" id="GO:0050660">
    <property type="term" value="F:flavin adenine dinucleotide binding"/>
    <property type="evidence" value="ECO:0007669"/>
    <property type="project" value="InterPro"/>
</dbReference>
<comment type="caution">
    <text evidence="4">The sequence shown here is derived from an EMBL/GenBank/DDBJ whole genome shotgun (WGS) entry which is preliminary data.</text>
</comment>
<dbReference type="Pfam" id="PF02913">
    <property type="entry name" value="FAD-oxidase_C"/>
    <property type="match status" value="1"/>
</dbReference>
<feature type="domain" description="FAD-binding oxidoreductase/transferase type 4 C-terminal" evidence="3">
    <location>
        <begin position="3"/>
        <end position="87"/>
    </location>
</feature>
<accession>A0A9D7FB26</accession>
<keyword evidence="2" id="KW-0274">FAD</keyword>
<dbReference type="Proteomes" id="UP000886602">
    <property type="component" value="Unassembled WGS sequence"/>
</dbReference>
<dbReference type="Gene3D" id="3.30.70.2740">
    <property type="match status" value="1"/>
</dbReference>
<evidence type="ECO:0000259" key="3">
    <source>
        <dbReference type="Pfam" id="PF02913"/>
    </source>
</evidence>
<gene>
    <name evidence="4" type="ORF">IPJ48_05235</name>
</gene>
<dbReference type="EMBL" id="JADJNC010000007">
    <property type="protein sequence ID" value="MBK7422533.1"/>
    <property type="molecule type" value="Genomic_DNA"/>
</dbReference>
<evidence type="ECO:0000313" key="5">
    <source>
        <dbReference type="Proteomes" id="UP000886602"/>
    </source>
</evidence>
<proteinExistence type="predicted"/>
<keyword evidence="1" id="KW-0285">Flavoprotein</keyword>
<dbReference type="AlphaFoldDB" id="A0A9D7FB26"/>
<dbReference type="InterPro" id="IPR016164">
    <property type="entry name" value="FAD-linked_Oxase-like_C"/>
</dbReference>
<dbReference type="GO" id="GO:0003824">
    <property type="term" value="F:catalytic activity"/>
    <property type="evidence" value="ECO:0007669"/>
    <property type="project" value="InterPro"/>
</dbReference>
<organism evidence="4 5">
    <name type="scientific">Candidatus Propionivibrio dominans</name>
    <dbReference type="NCBI Taxonomy" id="2954373"/>
    <lineage>
        <taxon>Bacteria</taxon>
        <taxon>Pseudomonadati</taxon>
        <taxon>Pseudomonadota</taxon>
        <taxon>Betaproteobacteria</taxon>
        <taxon>Rhodocyclales</taxon>
        <taxon>Rhodocyclaceae</taxon>
        <taxon>Propionivibrio</taxon>
    </lineage>
</organism>
<reference evidence="4" key="1">
    <citation type="submission" date="2020-10" db="EMBL/GenBank/DDBJ databases">
        <title>Connecting structure to function with the recovery of over 1000 high-quality activated sludge metagenome-assembled genomes encoding full-length rRNA genes using long-read sequencing.</title>
        <authorList>
            <person name="Singleton C.M."/>
            <person name="Petriglieri F."/>
            <person name="Kristensen J.M."/>
            <person name="Kirkegaard R.H."/>
            <person name="Michaelsen T.Y."/>
            <person name="Andersen M.H."/>
            <person name="Karst S.M."/>
            <person name="Dueholm M.S."/>
            <person name="Nielsen P.H."/>
            <person name="Albertsen M."/>
        </authorList>
    </citation>
    <scope>NUCLEOTIDE SEQUENCE</scope>
    <source>
        <strain evidence="4">EsbW_18-Q3-R4-48_MAXAC.044</strain>
    </source>
</reference>